<dbReference type="InterPro" id="IPR046947">
    <property type="entry name" value="LytR-like"/>
</dbReference>
<dbReference type="Pfam" id="PF00072">
    <property type="entry name" value="Response_reg"/>
    <property type="match status" value="1"/>
</dbReference>
<accession>A0ABW5N9F5</accession>
<feature type="domain" description="Response regulatory" evidence="2">
    <location>
        <begin position="6"/>
        <end position="119"/>
    </location>
</feature>
<keyword evidence="1" id="KW-0597">Phosphoprotein</keyword>
<protein>
    <submittedName>
        <fullName evidence="4">LytR/AlgR family response regulator transcription factor</fullName>
    </submittedName>
</protein>
<evidence type="ECO:0000313" key="4">
    <source>
        <dbReference type="EMBL" id="MFD2591436.1"/>
    </source>
</evidence>
<dbReference type="PANTHER" id="PTHR37299:SF1">
    <property type="entry name" value="STAGE 0 SPORULATION PROTEIN A HOMOLOG"/>
    <property type="match status" value="1"/>
</dbReference>
<organism evidence="4 5">
    <name type="scientific">Aquimarina hainanensis</name>
    <dbReference type="NCBI Taxonomy" id="1578017"/>
    <lineage>
        <taxon>Bacteria</taxon>
        <taxon>Pseudomonadati</taxon>
        <taxon>Bacteroidota</taxon>
        <taxon>Flavobacteriia</taxon>
        <taxon>Flavobacteriales</taxon>
        <taxon>Flavobacteriaceae</taxon>
        <taxon>Aquimarina</taxon>
    </lineage>
</organism>
<name>A0ABW5N9F5_9FLAO</name>
<dbReference type="PROSITE" id="PS50930">
    <property type="entry name" value="HTH_LYTTR"/>
    <property type="match status" value="1"/>
</dbReference>
<dbReference type="Gene3D" id="2.40.50.1020">
    <property type="entry name" value="LytTr DNA-binding domain"/>
    <property type="match status" value="1"/>
</dbReference>
<dbReference type="EMBL" id="JBHULX010000021">
    <property type="protein sequence ID" value="MFD2591436.1"/>
    <property type="molecule type" value="Genomic_DNA"/>
</dbReference>
<evidence type="ECO:0000313" key="5">
    <source>
        <dbReference type="Proteomes" id="UP001597459"/>
    </source>
</evidence>
<dbReference type="Gene3D" id="3.40.50.2300">
    <property type="match status" value="1"/>
</dbReference>
<dbReference type="SMART" id="SM00850">
    <property type="entry name" value="LytTR"/>
    <property type="match status" value="1"/>
</dbReference>
<dbReference type="InterPro" id="IPR011006">
    <property type="entry name" value="CheY-like_superfamily"/>
</dbReference>
<evidence type="ECO:0000259" key="2">
    <source>
        <dbReference type="PROSITE" id="PS50110"/>
    </source>
</evidence>
<keyword evidence="5" id="KW-1185">Reference proteome</keyword>
<dbReference type="InterPro" id="IPR007492">
    <property type="entry name" value="LytTR_DNA-bd_dom"/>
</dbReference>
<evidence type="ECO:0000256" key="1">
    <source>
        <dbReference type="PROSITE-ProRule" id="PRU00169"/>
    </source>
</evidence>
<proteinExistence type="predicted"/>
<gene>
    <name evidence="4" type="ORF">ACFSTE_11420</name>
</gene>
<evidence type="ECO:0000259" key="3">
    <source>
        <dbReference type="PROSITE" id="PS50930"/>
    </source>
</evidence>
<feature type="modified residue" description="4-aspartylphosphate" evidence="1">
    <location>
        <position position="58"/>
    </location>
</feature>
<feature type="domain" description="HTH LytTR-type" evidence="3">
    <location>
        <begin position="145"/>
        <end position="245"/>
    </location>
</feature>
<dbReference type="PANTHER" id="PTHR37299">
    <property type="entry name" value="TRANSCRIPTIONAL REGULATOR-RELATED"/>
    <property type="match status" value="1"/>
</dbReference>
<dbReference type="InterPro" id="IPR001789">
    <property type="entry name" value="Sig_transdc_resp-reg_receiver"/>
</dbReference>
<dbReference type="PROSITE" id="PS50110">
    <property type="entry name" value="RESPONSE_REGULATORY"/>
    <property type="match status" value="1"/>
</dbReference>
<dbReference type="Proteomes" id="UP001597459">
    <property type="component" value="Unassembled WGS sequence"/>
</dbReference>
<dbReference type="Pfam" id="PF04397">
    <property type="entry name" value="LytTR"/>
    <property type="match status" value="1"/>
</dbReference>
<reference evidence="5" key="1">
    <citation type="journal article" date="2019" name="Int. J. Syst. Evol. Microbiol.">
        <title>The Global Catalogue of Microorganisms (GCM) 10K type strain sequencing project: providing services to taxonomists for standard genome sequencing and annotation.</title>
        <authorList>
            <consortium name="The Broad Institute Genomics Platform"/>
            <consortium name="The Broad Institute Genome Sequencing Center for Infectious Disease"/>
            <person name="Wu L."/>
            <person name="Ma J."/>
        </authorList>
    </citation>
    <scope>NUCLEOTIDE SEQUENCE [LARGE SCALE GENOMIC DNA]</scope>
    <source>
        <strain evidence="5">KCTC 42423</strain>
    </source>
</reference>
<sequence length="247" mass="28302">MNSIITSIIVEDQECSSNYLKSVLNDAFPEIRVLAIETSISGALSAIETYRPDLIFLDIYLSDGVSFEVIERTSYTDFEIIFTTAHDTFYQKAFEYCAFNYILKPITAEKLSPIIEKFKKVLPPATINKKKKLLHAFLDKENPRIIINLGDENLFVPIKDIVACKAEGSYCSIVFSNKNHLTSKPLKYYEELLEGRQFFKANRSTLVNIAHITRIHKRETLILSNNESIKVSVRNRNMLSDLINLHI</sequence>
<comment type="caution">
    <text evidence="4">The sequence shown here is derived from an EMBL/GenBank/DDBJ whole genome shotgun (WGS) entry which is preliminary data.</text>
</comment>
<dbReference type="SUPFAM" id="SSF52172">
    <property type="entry name" value="CheY-like"/>
    <property type="match status" value="1"/>
</dbReference>
<dbReference type="RefSeq" id="WP_378256953.1">
    <property type="nucleotide sequence ID" value="NZ_JBHSJV010000001.1"/>
</dbReference>
<dbReference type="SMART" id="SM00448">
    <property type="entry name" value="REC"/>
    <property type="match status" value="1"/>
</dbReference>